<organism evidence="1 2">
    <name type="scientific">Prorocentrum cordatum</name>
    <dbReference type="NCBI Taxonomy" id="2364126"/>
    <lineage>
        <taxon>Eukaryota</taxon>
        <taxon>Sar</taxon>
        <taxon>Alveolata</taxon>
        <taxon>Dinophyceae</taxon>
        <taxon>Prorocentrales</taxon>
        <taxon>Prorocentraceae</taxon>
        <taxon>Prorocentrum</taxon>
    </lineage>
</organism>
<dbReference type="EMBL" id="CAUYUJ010019734">
    <property type="protein sequence ID" value="CAK0893326.1"/>
    <property type="molecule type" value="Genomic_DNA"/>
</dbReference>
<evidence type="ECO:0008006" key="3">
    <source>
        <dbReference type="Google" id="ProtNLM"/>
    </source>
</evidence>
<feature type="non-terminal residue" evidence="1">
    <location>
        <position position="1"/>
    </location>
</feature>
<proteinExistence type="predicted"/>
<name>A0ABN9X231_9DINO</name>
<sequence length="359" mass="36925">GFTAPFMFCSSMIVPSRMSCSSFGLEVFSAPRRQPRVPRATASLLGAMRTACSAAGVFALLSFVAAADCADYSCSADQDQETAALLQHAAAAQLKKAHASGQVNTTETTTLTCYPDRATATCGASGKCFLDTAGCSPSGGGTCCMAAGTHGPKQCRFCNCFGTDYCANFPSPTPSPPSPSPTPTPPTTNCPQPGPLVYGDKCEYAPNGYWYGCCHGGLVCTQPSTGLGGYPTCQHAPTPAPTPPTTNCPQPGPLVYGDRCEYAPNGYWYGCCHSGLVCTQPSTGLGGYPTCQHAPTPAPTPPTTNCPQPGASASGDYCEYGPNGYWYGCCQLGLVCEKSSPGAGGYPTCQQPTATIGGR</sequence>
<evidence type="ECO:0000313" key="2">
    <source>
        <dbReference type="Proteomes" id="UP001189429"/>
    </source>
</evidence>
<reference evidence="1" key="1">
    <citation type="submission" date="2023-10" db="EMBL/GenBank/DDBJ databases">
        <authorList>
            <person name="Chen Y."/>
            <person name="Shah S."/>
            <person name="Dougan E. K."/>
            <person name="Thang M."/>
            <person name="Chan C."/>
        </authorList>
    </citation>
    <scope>NUCLEOTIDE SEQUENCE [LARGE SCALE GENOMIC DNA]</scope>
</reference>
<accession>A0ABN9X231</accession>
<comment type="caution">
    <text evidence="1">The sequence shown here is derived from an EMBL/GenBank/DDBJ whole genome shotgun (WGS) entry which is preliminary data.</text>
</comment>
<dbReference type="Proteomes" id="UP001189429">
    <property type="component" value="Unassembled WGS sequence"/>
</dbReference>
<evidence type="ECO:0000313" key="1">
    <source>
        <dbReference type="EMBL" id="CAK0893326.1"/>
    </source>
</evidence>
<keyword evidence="2" id="KW-1185">Reference proteome</keyword>
<protein>
    <recommendedName>
        <fullName evidence="3">Cellulase</fullName>
    </recommendedName>
</protein>
<gene>
    <name evidence="1" type="ORF">PCOR1329_LOCUS72692</name>
</gene>